<organism evidence="1 2">
    <name type="scientific">Populus alba</name>
    <name type="common">White poplar</name>
    <dbReference type="NCBI Taxonomy" id="43335"/>
    <lineage>
        <taxon>Eukaryota</taxon>
        <taxon>Viridiplantae</taxon>
        <taxon>Streptophyta</taxon>
        <taxon>Embryophyta</taxon>
        <taxon>Tracheophyta</taxon>
        <taxon>Spermatophyta</taxon>
        <taxon>Magnoliopsida</taxon>
        <taxon>eudicotyledons</taxon>
        <taxon>Gunneridae</taxon>
        <taxon>Pentapetalae</taxon>
        <taxon>rosids</taxon>
        <taxon>fabids</taxon>
        <taxon>Malpighiales</taxon>
        <taxon>Salicaceae</taxon>
        <taxon>Saliceae</taxon>
        <taxon>Populus</taxon>
    </lineage>
</organism>
<keyword evidence="2" id="KW-1185">Reference proteome</keyword>
<sequence>MSGATITIDFIDGLPSLAGKTSILVVDRLSKSAHFLALSLPYTTKLVAETFIAGIVKLHGMPQSIVSDRDPICISYFLREFLKLSGTQLKMSSAYHPQTDGQTEVVNRCIEQYLHCFAYQQPRKWHSFLPWAEFWYNTTYHSSTGMTPFQALYGRLPPTIPQYTEAICIQKGLSKACKQFYGLYPVVKKIGNVAYELELPHYSRIHQVFHVSLLKKKVGEQITTHTDLPPVSDDGELLLEPESILDTRWVKRGSKFIEESLVQWKQLSLDDATWENTQDLRDRFMNLNLEDKVCIIEGSIDKPRRSVRVAVKNPKYLD</sequence>
<protein>
    <submittedName>
        <fullName evidence="1">Uncharacterized protein</fullName>
    </submittedName>
</protein>
<name>A0ACC4AFE2_POPAL</name>
<accession>A0ACC4AFE2</accession>
<dbReference type="EMBL" id="RCHU02000019">
    <property type="protein sequence ID" value="KAL3564871.1"/>
    <property type="molecule type" value="Genomic_DNA"/>
</dbReference>
<evidence type="ECO:0000313" key="1">
    <source>
        <dbReference type="EMBL" id="KAL3564871.1"/>
    </source>
</evidence>
<comment type="caution">
    <text evidence="1">The sequence shown here is derived from an EMBL/GenBank/DDBJ whole genome shotgun (WGS) entry which is preliminary data.</text>
</comment>
<evidence type="ECO:0000313" key="2">
    <source>
        <dbReference type="Proteomes" id="UP000309997"/>
    </source>
</evidence>
<dbReference type="Proteomes" id="UP000309997">
    <property type="component" value="Unassembled WGS sequence"/>
</dbReference>
<reference evidence="1 2" key="1">
    <citation type="journal article" date="2024" name="Plant Biotechnol. J.">
        <title>Genome and CRISPR/Cas9 system of a widespread forest tree (Populus alba) in the world.</title>
        <authorList>
            <person name="Liu Y.J."/>
            <person name="Jiang P.F."/>
            <person name="Han X.M."/>
            <person name="Li X.Y."/>
            <person name="Wang H.M."/>
            <person name="Wang Y.J."/>
            <person name="Wang X.X."/>
            <person name="Zeng Q.Y."/>
        </authorList>
    </citation>
    <scope>NUCLEOTIDE SEQUENCE [LARGE SCALE GENOMIC DNA]</scope>
    <source>
        <strain evidence="2">cv. PAL-ZL1</strain>
    </source>
</reference>
<proteinExistence type="predicted"/>
<gene>
    <name evidence="1" type="ORF">D5086_032917</name>
</gene>